<dbReference type="STRING" id="1076872.G8ZVN1"/>
<dbReference type="eggNOG" id="KOG0748">
    <property type="taxonomic scope" value="Eukaryota"/>
</dbReference>
<keyword evidence="4 6" id="KW-0472">Membrane</keyword>
<evidence type="ECO:0000313" key="8">
    <source>
        <dbReference type="Proteomes" id="UP000005627"/>
    </source>
</evidence>
<dbReference type="Proteomes" id="UP000005627">
    <property type="component" value="Chromosome 5"/>
</dbReference>
<dbReference type="GO" id="GO:0038023">
    <property type="term" value="F:signaling receptor activity"/>
    <property type="evidence" value="ECO:0007669"/>
    <property type="project" value="TreeGrafter"/>
</dbReference>
<dbReference type="GO" id="GO:0046872">
    <property type="term" value="F:metal ion binding"/>
    <property type="evidence" value="ECO:0007669"/>
    <property type="project" value="UniProtKB-KW"/>
</dbReference>
<dbReference type="PANTHER" id="PTHR20855">
    <property type="entry name" value="ADIPOR/PROGESTIN RECEPTOR-RELATED"/>
    <property type="match status" value="1"/>
</dbReference>
<feature type="transmembrane region" description="Helical" evidence="6">
    <location>
        <begin position="246"/>
        <end position="265"/>
    </location>
</feature>
<reference evidence="7 8" key="1">
    <citation type="journal article" date="2011" name="Proc. Natl. Acad. Sci. U.S.A.">
        <title>Evolutionary erosion of yeast sex chromosomes by mating-type switching accidents.</title>
        <authorList>
            <person name="Gordon J.L."/>
            <person name="Armisen D."/>
            <person name="Proux-Wera E."/>
            <person name="Oheigeartaigh S.S."/>
            <person name="Byrne K.P."/>
            <person name="Wolfe K.H."/>
        </authorList>
    </citation>
    <scope>NUCLEOTIDE SEQUENCE [LARGE SCALE GENOMIC DNA]</scope>
    <source>
        <strain evidence="8">ATCC 10662 / CBS 1146 / NBRC 0425 / NCYC 2629 / NRRL Y-866</strain>
    </source>
</reference>
<dbReference type="GO" id="GO:0016020">
    <property type="term" value="C:membrane"/>
    <property type="evidence" value="ECO:0007669"/>
    <property type="project" value="UniProtKB-SubCell"/>
</dbReference>
<dbReference type="OrthoDB" id="5585746at2759"/>
<proteinExistence type="predicted"/>
<dbReference type="AlphaFoldDB" id="G8ZVN1"/>
<dbReference type="EMBL" id="HE616746">
    <property type="protein sequence ID" value="CCE92675.1"/>
    <property type="molecule type" value="Genomic_DNA"/>
</dbReference>
<dbReference type="InParanoid" id="G8ZVN1"/>
<evidence type="ECO:0000256" key="6">
    <source>
        <dbReference type="SAM" id="Phobius"/>
    </source>
</evidence>
<evidence type="ECO:0000256" key="4">
    <source>
        <dbReference type="ARBA" id="ARBA00023136"/>
    </source>
</evidence>
<dbReference type="Pfam" id="PF03006">
    <property type="entry name" value="HlyIII"/>
    <property type="match status" value="1"/>
</dbReference>
<accession>G8ZVN1</accession>
<feature type="transmembrane region" description="Helical" evidence="6">
    <location>
        <begin position="213"/>
        <end position="234"/>
    </location>
</feature>
<dbReference type="FunCoup" id="G8ZVN1">
    <property type="interactions" value="47"/>
</dbReference>
<dbReference type="RefSeq" id="XP_003681886.1">
    <property type="nucleotide sequence ID" value="XM_003681838.1"/>
</dbReference>
<dbReference type="HOGENOM" id="CLU_025943_1_0_1"/>
<evidence type="ECO:0000256" key="5">
    <source>
        <dbReference type="PIRSR" id="PIRSR604254-1"/>
    </source>
</evidence>
<evidence type="ECO:0000256" key="1">
    <source>
        <dbReference type="ARBA" id="ARBA00004141"/>
    </source>
</evidence>
<feature type="binding site" evidence="5">
    <location>
        <position position="232"/>
    </location>
    <ligand>
        <name>Zn(2+)</name>
        <dbReference type="ChEBI" id="CHEBI:29105"/>
    </ligand>
</feature>
<dbReference type="KEGG" id="tdl:TDEL_0E04320"/>
<keyword evidence="5" id="KW-0479">Metal-binding</keyword>
<dbReference type="PANTHER" id="PTHR20855:SF97">
    <property type="entry name" value="ADIPOR-LIKE RECEPTOR IZH3-RELATED"/>
    <property type="match status" value="1"/>
</dbReference>
<feature type="transmembrane region" description="Helical" evidence="6">
    <location>
        <begin position="308"/>
        <end position="328"/>
    </location>
</feature>
<keyword evidence="8" id="KW-1185">Reference proteome</keyword>
<evidence type="ECO:0000256" key="2">
    <source>
        <dbReference type="ARBA" id="ARBA00022692"/>
    </source>
</evidence>
<dbReference type="InterPro" id="IPR004254">
    <property type="entry name" value="AdipoR/HlyIII-related"/>
</dbReference>
<evidence type="ECO:0000313" key="7">
    <source>
        <dbReference type="EMBL" id="CCE92675.1"/>
    </source>
</evidence>
<keyword evidence="2 6" id="KW-0812">Transmembrane</keyword>
<gene>
    <name evidence="7" type="primary">TDEL0E04320</name>
    <name evidence="7" type="ORF">TDEL_0E04320</name>
</gene>
<feature type="transmembrane region" description="Helical" evidence="6">
    <location>
        <begin position="175"/>
        <end position="193"/>
    </location>
</feature>
<dbReference type="GO" id="GO:0006882">
    <property type="term" value="P:intracellular zinc ion homeostasis"/>
    <property type="evidence" value="ECO:0007669"/>
    <property type="project" value="EnsemblFungi"/>
</dbReference>
<keyword evidence="5" id="KW-0862">Zinc</keyword>
<keyword evidence="3 6" id="KW-1133">Transmembrane helix</keyword>
<organism evidence="7 8">
    <name type="scientific">Torulaspora delbrueckii</name>
    <name type="common">Yeast</name>
    <name type="synonym">Candida colliculosa</name>
    <dbReference type="NCBI Taxonomy" id="4950"/>
    <lineage>
        <taxon>Eukaryota</taxon>
        <taxon>Fungi</taxon>
        <taxon>Dikarya</taxon>
        <taxon>Ascomycota</taxon>
        <taxon>Saccharomycotina</taxon>
        <taxon>Saccharomycetes</taxon>
        <taxon>Saccharomycetales</taxon>
        <taxon>Saccharomycetaceae</taxon>
        <taxon>Torulaspora</taxon>
    </lineage>
</organism>
<feature type="transmembrane region" description="Helical" evidence="6">
    <location>
        <begin position="348"/>
        <end position="366"/>
    </location>
</feature>
<feature type="transmembrane region" description="Helical" evidence="6">
    <location>
        <begin position="277"/>
        <end position="296"/>
    </location>
</feature>
<evidence type="ECO:0000256" key="3">
    <source>
        <dbReference type="ARBA" id="ARBA00022989"/>
    </source>
</evidence>
<protein>
    <submittedName>
        <fullName evidence="7">Uncharacterized protein</fullName>
    </submittedName>
</protein>
<sequence length="450" mass="51847">MLSRMSVQDGSTLVKLRKQVRKRCAGGYKRYNGLLGLLKRRRHEEEYEGEAVEVVTKAPMEYLEHSDSFCDGGTLVCSSRSSTYGSTLTLLEDECAETSDVKLEVVEEVDVKVVVREFHQAQANELGRERHLHYYQLPFPWRENRFIIHGYRFYDSHYKSLLSIVNWYGWHNETANIWTHLGGALYVLWLAVYDFPRTSVWESEQVPMVAKCIVYVFLAAALKCMLASVFGHTFNGTCCLALRSKFACVDYSGITMLITASILTTEFVTMYNYPWSLRFYLAVSTVLGIFGVIMNWSPKFDRPEARPLRIKFFILLAAMGGLSFMQLGLLGGWKYASWLMAPVTHKSLVWYLLGVAFYGSFVPERFRTDIVVDKRIPTEQELSTSLEVVTRHKHVHFRPEPTAGARTDLWSLWWVDYVGCSHSWWHLFVVLGVVGHYHAIIDMFANRWGI</sequence>
<name>G8ZVN1_TORDE</name>
<comment type="subcellular location">
    <subcellularLocation>
        <location evidence="1">Membrane</location>
        <topology evidence="1">Multi-pass membrane protein</topology>
    </subcellularLocation>
</comment>
<dbReference type="GeneID" id="11504076"/>